<feature type="compositionally biased region" description="Basic and acidic residues" evidence="1">
    <location>
        <begin position="55"/>
        <end position="69"/>
    </location>
</feature>
<accession>A0A8S5TDD6</accession>
<reference evidence="2" key="1">
    <citation type="journal article" date="2021" name="Proc. Natl. Acad. Sci. U.S.A.">
        <title>A Catalog of Tens of Thousands of Viruses from Human Metagenomes Reveals Hidden Associations with Chronic Diseases.</title>
        <authorList>
            <person name="Tisza M.J."/>
            <person name="Buck C.B."/>
        </authorList>
    </citation>
    <scope>NUCLEOTIDE SEQUENCE</scope>
    <source>
        <strain evidence="2">CtlMy11</strain>
    </source>
</reference>
<feature type="region of interest" description="Disordered" evidence="1">
    <location>
        <begin position="31"/>
        <end position="110"/>
    </location>
</feature>
<evidence type="ECO:0000313" key="2">
    <source>
        <dbReference type="EMBL" id="DAF60999.1"/>
    </source>
</evidence>
<protein>
    <recommendedName>
        <fullName evidence="3">TMhelix containing protein</fullName>
    </recommendedName>
</protein>
<name>A0A8S5TDD6_9CAUD</name>
<evidence type="ECO:0008006" key="3">
    <source>
        <dbReference type="Google" id="ProtNLM"/>
    </source>
</evidence>
<dbReference type="EMBL" id="BK032800">
    <property type="protein sequence ID" value="DAF60999.1"/>
    <property type="molecule type" value="Genomic_DNA"/>
</dbReference>
<sequence>MNMSGAISATTAVAISAGVAAVGTAASVMASNKQARQQKAAAKEAQRNNEITQTKAREDMRRQNAKEADVSSIYEQNLDQNASGGSTLLTGPEGINNSDLTLGKGNKLGA</sequence>
<feature type="compositionally biased region" description="Polar residues" evidence="1">
    <location>
        <begin position="73"/>
        <end position="100"/>
    </location>
</feature>
<organism evidence="2">
    <name type="scientific">Podoviridae sp. ctlMy11</name>
    <dbReference type="NCBI Taxonomy" id="2827746"/>
    <lineage>
        <taxon>Viruses</taxon>
        <taxon>Duplodnaviria</taxon>
        <taxon>Heunggongvirae</taxon>
        <taxon>Uroviricota</taxon>
        <taxon>Caudoviricetes</taxon>
    </lineage>
</organism>
<evidence type="ECO:0000256" key="1">
    <source>
        <dbReference type="SAM" id="MobiDB-lite"/>
    </source>
</evidence>
<feature type="compositionally biased region" description="Low complexity" evidence="1">
    <location>
        <begin position="31"/>
        <end position="40"/>
    </location>
</feature>
<proteinExistence type="predicted"/>